<gene>
    <name evidence="1" type="ORF">CPter291_3498</name>
</gene>
<protein>
    <submittedName>
        <fullName evidence="1">Uncharacterized protein</fullName>
    </submittedName>
</protein>
<evidence type="ECO:0000313" key="2">
    <source>
        <dbReference type="Proteomes" id="UP000074914"/>
    </source>
</evidence>
<proteinExistence type="predicted"/>
<evidence type="ECO:0000313" key="1">
    <source>
        <dbReference type="EMBL" id="AMP15733.1"/>
    </source>
</evidence>
<dbReference type="EMBL" id="CP013236">
    <property type="protein sequence ID" value="AMP15733.1"/>
    <property type="molecule type" value="Genomic_DNA"/>
</dbReference>
<organism evidence="1 2">
    <name type="scientific">Collimonas pratensis</name>
    <dbReference type="NCBI Taxonomy" id="279113"/>
    <lineage>
        <taxon>Bacteria</taxon>
        <taxon>Pseudomonadati</taxon>
        <taxon>Pseudomonadota</taxon>
        <taxon>Betaproteobacteria</taxon>
        <taxon>Burkholderiales</taxon>
        <taxon>Oxalobacteraceae</taxon>
        <taxon>Collimonas</taxon>
    </lineage>
</organism>
<keyword evidence="2" id="KW-1185">Reference proteome</keyword>
<name>A0ABM5Z9F9_9BURK</name>
<dbReference type="Proteomes" id="UP000074914">
    <property type="component" value="Chromosome"/>
</dbReference>
<sequence>MKTTDDTMNIMTATTGIVTDVAIARTSGMMMEDMKIVES</sequence>
<accession>A0ABM5Z9F9</accession>
<reference evidence="1 2" key="1">
    <citation type="submission" date="2015-11" db="EMBL/GenBank/DDBJ databases">
        <title>Exploring the genomic traits of fungus-feeding bacterial genus Collimonas.</title>
        <authorList>
            <person name="Song C."/>
            <person name="Schmidt R."/>
            <person name="de Jager V."/>
            <person name="Krzyzanowska D."/>
            <person name="Jongedijk E."/>
            <person name="Cankar K."/>
            <person name="Beekwilder J."/>
            <person name="van Veen A."/>
            <person name="de Boer W."/>
            <person name="van Veen J.A."/>
            <person name="Garbeva P."/>
        </authorList>
    </citation>
    <scope>NUCLEOTIDE SEQUENCE [LARGE SCALE GENOMIC DNA]</scope>
    <source>
        <strain evidence="1 2">Ter291</strain>
    </source>
</reference>